<dbReference type="Pfam" id="PF12680">
    <property type="entry name" value="SnoaL_2"/>
    <property type="match status" value="1"/>
</dbReference>
<protein>
    <submittedName>
        <fullName evidence="3">Nuclear transport factor 2 family protein</fullName>
    </submittedName>
</protein>
<name>A0AAX3Y550_RHOOP</name>
<keyword evidence="4" id="KW-1185">Reference proteome</keyword>
<dbReference type="EMBL" id="CP130953">
    <property type="protein sequence ID" value="WLF44472.1"/>
    <property type="molecule type" value="Genomic_DNA"/>
</dbReference>
<dbReference type="SUPFAM" id="SSF54427">
    <property type="entry name" value="NTF2-like"/>
    <property type="match status" value="1"/>
</dbReference>
<dbReference type="Proteomes" id="UP001231166">
    <property type="component" value="Chromosome"/>
</dbReference>
<reference evidence="2" key="1">
    <citation type="submission" date="2022-12" db="EMBL/GenBank/DDBJ databases">
        <authorList>
            <person name="Krivoruchko A.V."/>
            <person name="Elkin A."/>
        </authorList>
    </citation>
    <scope>NUCLEOTIDE SEQUENCE</scope>
    <source>
        <strain evidence="2">IEGM 249</strain>
    </source>
</reference>
<dbReference type="PANTHER" id="PTHR38436">
    <property type="entry name" value="POLYKETIDE CYCLASE SNOAL-LIKE DOMAIN"/>
    <property type="match status" value="1"/>
</dbReference>
<evidence type="ECO:0000313" key="5">
    <source>
        <dbReference type="Proteomes" id="UP001231166"/>
    </source>
</evidence>
<evidence type="ECO:0000313" key="2">
    <source>
        <dbReference type="EMBL" id="MCZ4588351.1"/>
    </source>
</evidence>
<evidence type="ECO:0000259" key="1">
    <source>
        <dbReference type="Pfam" id="PF12680"/>
    </source>
</evidence>
<dbReference type="EMBL" id="JAPWIS010000021">
    <property type="protein sequence ID" value="MCZ4588351.1"/>
    <property type="molecule type" value="Genomic_DNA"/>
</dbReference>
<dbReference type="Gene3D" id="3.10.450.50">
    <property type="match status" value="1"/>
</dbReference>
<proteinExistence type="predicted"/>
<sequence length="138" mass="14912">MHSATDIILGLYDAWHARDRQAWVDAFSPSASWTNIPTGETFTGPVGMATNYQNWDGPFPEGRCENLTVHAGADLVVAEFIASGTHTGILTTPDGPIPATGRTLSVPFCDVHDVTNGAITTTRRYWDQLAVLNQLGLL</sequence>
<reference evidence="3" key="2">
    <citation type="submission" date="2023-07" db="EMBL/GenBank/DDBJ databases">
        <title>Genomic analysis of Rhodococcus opacus VOC-14 with glycol ethers degradation activity.</title>
        <authorList>
            <person name="Narkevich D.A."/>
            <person name="Hlushen A.M."/>
            <person name="Akhremchuk A.E."/>
            <person name="Sikolenko M.A."/>
            <person name="Valentovich L.N."/>
        </authorList>
    </citation>
    <scope>NUCLEOTIDE SEQUENCE</scope>
    <source>
        <strain evidence="3">VOC-14</strain>
    </source>
</reference>
<dbReference type="PANTHER" id="PTHR38436:SF3">
    <property type="entry name" value="CARBOXYMETHYLENEBUTENOLIDASE-RELATED"/>
    <property type="match status" value="1"/>
</dbReference>
<accession>A0AAX3Y550</accession>
<dbReference type="InterPro" id="IPR009959">
    <property type="entry name" value="Cyclase_SnoaL-like"/>
</dbReference>
<dbReference type="AlphaFoldDB" id="A0AAX3Y550"/>
<dbReference type="GO" id="GO:0030638">
    <property type="term" value="P:polyketide metabolic process"/>
    <property type="evidence" value="ECO:0007669"/>
    <property type="project" value="InterPro"/>
</dbReference>
<feature type="domain" description="SnoaL-like" evidence="1">
    <location>
        <begin position="11"/>
        <end position="120"/>
    </location>
</feature>
<dbReference type="Proteomes" id="UP001066327">
    <property type="component" value="Unassembled WGS sequence"/>
</dbReference>
<dbReference type="InterPro" id="IPR037401">
    <property type="entry name" value="SnoaL-like"/>
</dbReference>
<organism evidence="3 5">
    <name type="scientific">Rhodococcus opacus</name>
    <name type="common">Nocardia opaca</name>
    <dbReference type="NCBI Taxonomy" id="37919"/>
    <lineage>
        <taxon>Bacteria</taxon>
        <taxon>Bacillati</taxon>
        <taxon>Actinomycetota</taxon>
        <taxon>Actinomycetes</taxon>
        <taxon>Mycobacteriales</taxon>
        <taxon>Nocardiaceae</taxon>
        <taxon>Rhodococcus</taxon>
    </lineage>
</organism>
<gene>
    <name evidence="2" type="ORF">O4328_32600</name>
    <name evidence="3" type="ORF">Q5707_21160</name>
</gene>
<dbReference type="RefSeq" id="WP_167120533.1">
    <property type="nucleotide sequence ID" value="NZ_CP130953.1"/>
</dbReference>
<dbReference type="InterPro" id="IPR032710">
    <property type="entry name" value="NTF2-like_dom_sf"/>
</dbReference>
<evidence type="ECO:0000313" key="4">
    <source>
        <dbReference type="Proteomes" id="UP001066327"/>
    </source>
</evidence>
<evidence type="ECO:0000313" key="3">
    <source>
        <dbReference type="EMBL" id="WLF44472.1"/>
    </source>
</evidence>